<dbReference type="EMBL" id="KB632400">
    <property type="protein sequence ID" value="ERL94885.1"/>
    <property type="molecule type" value="Genomic_DNA"/>
</dbReference>
<dbReference type="Proteomes" id="UP000030742">
    <property type="component" value="Unassembled WGS sequence"/>
</dbReference>
<evidence type="ECO:0000313" key="2">
    <source>
        <dbReference type="Proteomes" id="UP000030742"/>
    </source>
</evidence>
<name>U4UX89_DENPD</name>
<gene>
    <name evidence="1" type="ORF">D910_12158</name>
</gene>
<feature type="non-terminal residue" evidence="1">
    <location>
        <position position="1"/>
    </location>
</feature>
<reference evidence="1 2" key="1">
    <citation type="journal article" date="2013" name="Genome Biol.">
        <title>Draft genome of the mountain pine beetle, Dendroctonus ponderosae Hopkins, a major forest pest.</title>
        <authorList>
            <person name="Keeling C.I."/>
            <person name="Yuen M.M."/>
            <person name="Liao N.Y."/>
            <person name="Docking T.R."/>
            <person name="Chan S.K."/>
            <person name="Taylor G.A."/>
            <person name="Palmquist D.L."/>
            <person name="Jackman S.D."/>
            <person name="Nguyen A."/>
            <person name="Li M."/>
            <person name="Henderson H."/>
            <person name="Janes J.K."/>
            <person name="Zhao Y."/>
            <person name="Pandoh P."/>
            <person name="Moore R."/>
            <person name="Sperling F.A."/>
            <person name="Huber D.P."/>
            <person name="Birol I."/>
            <person name="Jones S.J."/>
            <person name="Bohlmann J."/>
        </authorList>
    </citation>
    <scope>NUCLEOTIDE SEQUENCE</scope>
</reference>
<sequence>AVGLVEVKKLL</sequence>
<protein>
    <submittedName>
        <fullName evidence="1">Uncharacterized protein</fullName>
    </submittedName>
</protein>
<accession>U4UX89</accession>
<organism evidence="1 2">
    <name type="scientific">Dendroctonus ponderosae</name>
    <name type="common">Mountain pine beetle</name>
    <dbReference type="NCBI Taxonomy" id="77166"/>
    <lineage>
        <taxon>Eukaryota</taxon>
        <taxon>Metazoa</taxon>
        <taxon>Ecdysozoa</taxon>
        <taxon>Arthropoda</taxon>
        <taxon>Hexapoda</taxon>
        <taxon>Insecta</taxon>
        <taxon>Pterygota</taxon>
        <taxon>Neoptera</taxon>
        <taxon>Endopterygota</taxon>
        <taxon>Coleoptera</taxon>
        <taxon>Polyphaga</taxon>
        <taxon>Cucujiformia</taxon>
        <taxon>Curculionidae</taxon>
        <taxon>Scolytinae</taxon>
        <taxon>Dendroctonus</taxon>
    </lineage>
</organism>
<proteinExistence type="predicted"/>
<evidence type="ECO:0000313" key="1">
    <source>
        <dbReference type="EMBL" id="ERL94885.1"/>
    </source>
</evidence>